<dbReference type="AlphaFoldDB" id="A0A6M3MDS3"/>
<reference evidence="1" key="1">
    <citation type="submission" date="2020-03" db="EMBL/GenBank/DDBJ databases">
        <title>The deep terrestrial virosphere.</title>
        <authorList>
            <person name="Holmfeldt K."/>
            <person name="Nilsson E."/>
            <person name="Simone D."/>
            <person name="Lopez-Fernandez M."/>
            <person name="Wu X."/>
            <person name="de Brujin I."/>
            <person name="Lundin D."/>
            <person name="Andersson A."/>
            <person name="Bertilsson S."/>
            <person name="Dopson M."/>
        </authorList>
    </citation>
    <scope>NUCLEOTIDE SEQUENCE</scope>
    <source>
        <strain evidence="1">MM171B00768</strain>
    </source>
</reference>
<proteinExistence type="predicted"/>
<name>A0A6M3MDS3_9ZZZZ</name>
<sequence>MKYDTSETGWRTILKDYVGNILEKFIQEGEIFEMNSGEAFRYESKQLEEQDRTISRASIIFALNDMVDMGLLTWRDKTGKGGHHRVYSLAMTPSQLEVYVVTLLLQRIKDTWPQAYQKVVQ</sequence>
<protein>
    <submittedName>
        <fullName evidence="1">Uncharacterized protein</fullName>
    </submittedName>
</protein>
<gene>
    <name evidence="1" type="ORF">MM171B00768_0002</name>
</gene>
<accession>A0A6M3MDS3</accession>
<dbReference type="EMBL" id="MT143842">
    <property type="protein sequence ID" value="QJB03369.1"/>
    <property type="molecule type" value="Genomic_DNA"/>
</dbReference>
<organism evidence="1">
    <name type="scientific">viral metagenome</name>
    <dbReference type="NCBI Taxonomy" id="1070528"/>
    <lineage>
        <taxon>unclassified sequences</taxon>
        <taxon>metagenomes</taxon>
        <taxon>organismal metagenomes</taxon>
    </lineage>
</organism>
<evidence type="ECO:0000313" key="1">
    <source>
        <dbReference type="EMBL" id="QJB03369.1"/>
    </source>
</evidence>